<gene>
    <name evidence="4" type="ORF">WJX72_002434</name>
</gene>
<name>A0AAW1PH35_9CHLO</name>
<comment type="caution">
    <text evidence="4">The sequence shown here is derived from an EMBL/GenBank/DDBJ whole genome shotgun (WGS) entry which is preliminary data.</text>
</comment>
<evidence type="ECO:0000256" key="1">
    <source>
        <dbReference type="ARBA" id="ARBA00022857"/>
    </source>
</evidence>
<organism evidence="4 5">
    <name type="scientific">[Myrmecia] bisecta</name>
    <dbReference type="NCBI Taxonomy" id="41462"/>
    <lineage>
        <taxon>Eukaryota</taxon>
        <taxon>Viridiplantae</taxon>
        <taxon>Chlorophyta</taxon>
        <taxon>core chlorophytes</taxon>
        <taxon>Trebouxiophyceae</taxon>
        <taxon>Trebouxiales</taxon>
        <taxon>Trebouxiaceae</taxon>
        <taxon>Myrmecia</taxon>
    </lineage>
</organism>
<reference evidence="4 5" key="1">
    <citation type="journal article" date="2024" name="Nat. Commun.">
        <title>Phylogenomics reveals the evolutionary origins of lichenization in chlorophyte algae.</title>
        <authorList>
            <person name="Puginier C."/>
            <person name="Libourel C."/>
            <person name="Otte J."/>
            <person name="Skaloud P."/>
            <person name="Haon M."/>
            <person name="Grisel S."/>
            <person name="Petersen M."/>
            <person name="Berrin J.G."/>
            <person name="Delaux P.M."/>
            <person name="Dal Grande F."/>
            <person name="Keller J."/>
        </authorList>
    </citation>
    <scope>NUCLEOTIDE SEQUENCE [LARGE SCALE GENOMIC DNA]</scope>
    <source>
        <strain evidence="4 5">SAG 2043</strain>
    </source>
</reference>
<evidence type="ECO:0000259" key="3">
    <source>
        <dbReference type="SMART" id="SM00829"/>
    </source>
</evidence>
<keyword evidence="5" id="KW-1185">Reference proteome</keyword>
<dbReference type="PANTHER" id="PTHR48106:SF2">
    <property type="entry name" value="ZN2+-BINDING DEHYDROGENASE"/>
    <property type="match status" value="1"/>
</dbReference>
<dbReference type="Pfam" id="PF00107">
    <property type="entry name" value="ADH_zinc_N"/>
    <property type="match status" value="1"/>
</dbReference>
<dbReference type="GO" id="GO:0070402">
    <property type="term" value="F:NADPH binding"/>
    <property type="evidence" value="ECO:0007669"/>
    <property type="project" value="TreeGrafter"/>
</dbReference>
<evidence type="ECO:0000256" key="2">
    <source>
        <dbReference type="ARBA" id="ARBA00023002"/>
    </source>
</evidence>
<dbReference type="EMBL" id="JALJOR010000011">
    <property type="protein sequence ID" value="KAK9808716.1"/>
    <property type="molecule type" value="Genomic_DNA"/>
</dbReference>
<dbReference type="InterPro" id="IPR036291">
    <property type="entry name" value="NAD(P)-bd_dom_sf"/>
</dbReference>
<proteinExistence type="predicted"/>
<evidence type="ECO:0000313" key="5">
    <source>
        <dbReference type="Proteomes" id="UP001489004"/>
    </source>
</evidence>
<dbReference type="CDD" id="cd05282">
    <property type="entry name" value="ETR_like"/>
    <property type="match status" value="1"/>
</dbReference>
<evidence type="ECO:0000313" key="4">
    <source>
        <dbReference type="EMBL" id="KAK9808716.1"/>
    </source>
</evidence>
<feature type="domain" description="Enoyl reductase (ER)" evidence="3">
    <location>
        <begin position="25"/>
        <end position="342"/>
    </location>
</feature>
<sequence length="344" mass="37119">MAGTNQPPVKQTAVQVVKYNFDVPADAIEVGKLDIPQPGEKEVLIRLILRPVNPADIFSIQGVYPGFRPSSLPAVPGLEGVGLVDRNGPGASKFEVGQRVVAVPWRAVEGLGTWQQYVVVPESSLLAVPQSLTDETAAQFFVNPVTAYGFLESFNAPQGEYILQSAAGSVLGRQLIQMAKHRGVRTINVVRREEQKQELKDLGADEVICSTTEDVVKRVMEITGGKGAFGAVDPVGGETTGKLLSSLRHGGALYIYGAMEAFTFTCSIPDVLFQNKIVAGFWLGVWLASLPPSRKQQVLEEVMKLLEGGVVTPFHGRTFELEHAKEAVAHTQEKARGGKAFLKG</sequence>
<dbReference type="SUPFAM" id="SSF50129">
    <property type="entry name" value="GroES-like"/>
    <property type="match status" value="1"/>
</dbReference>
<dbReference type="InterPro" id="IPR011032">
    <property type="entry name" value="GroES-like_sf"/>
</dbReference>
<keyword evidence="2" id="KW-0560">Oxidoreductase</keyword>
<dbReference type="Pfam" id="PF08240">
    <property type="entry name" value="ADH_N"/>
    <property type="match status" value="1"/>
</dbReference>
<dbReference type="SUPFAM" id="SSF51735">
    <property type="entry name" value="NAD(P)-binding Rossmann-fold domains"/>
    <property type="match status" value="1"/>
</dbReference>
<dbReference type="Gene3D" id="3.40.50.720">
    <property type="entry name" value="NAD(P)-binding Rossmann-like Domain"/>
    <property type="match status" value="1"/>
</dbReference>
<dbReference type="Proteomes" id="UP001489004">
    <property type="component" value="Unassembled WGS sequence"/>
</dbReference>
<dbReference type="GO" id="GO:0016651">
    <property type="term" value="F:oxidoreductase activity, acting on NAD(P)H"/>
    <property type="evidence" value="ECO:0007669"/>
    <property type="project" value="TreeGrafter"/>
</dbReference>
<dbReference type="SMART" id="SM00829">
    <property type="entry name" value="PKS_ER"/>
    <property type="match status" value="1"/>
</dbReference>
<protein>
    <recommendedName>
        <fullName evidence="3">Enoyl reductase (ER) domain-containing protein</fullName>
    </recommendedName>
</protein>
<dbReference type="InterPro" id="IPR013149">
    <property type="entry name" value="ADH-like_C"/>
</dbReference>
<dbReference type="AlphaFoldDB" id="A0AAW1PH35"/>
<dbReference type="InterPro" id="IPR020843">
    <property type="entry name" value="ER"/>
</dbReference>
<accession>A0AAW1PH35</accession>
<dbReference type="Gene3D" id="3.90.180.10">
    <property type="entry name" value="Medium-chain alcohol dehydrogenases, catalytic domain"/>
    <property type="match status" value="1"/>
</dbReference>
<keyword evidence="1" id="KW-0521">NADP</keyword>
<dbReference type="PANTHER" id="PTHR48106">
    <property type="entry name" value="QUINONE OXIDOREDUCTASE PIG3-RELATED"/>
    <property type="match status" value="1"/>
</dbReference>
<dbReference type="InterPro" id="IPR013154">
    <property type="entry name" value="ADH-like_N"/>
</dbReference>